<dbReference type="GO" id="GO:0015658">
    <property type="term" value="F:branched-chain amino acid transmembrane transporter activity"/>
    <property type="evidence" value="ECO:0007669"/>
    <property type="project" value="TreeGrafter"/>
</dbReference>
<dbReference type="Proteomes" id="UP000243002">
    <property type="component" value="Unassembled WGS sequence"/>
</dbReference>
<dbReference type="AlphaFoldDB" id="A0A2P7MVE4"/>
<evidence type="ECO:0000256" key="4">
    <source>
        <dbReference type="ARBA" id="ARBA00022840"/>
    </source>
</evidence>
<dbReference type="EMBL" id="PXXO01000007">
    <property type="protein sequence ID" value="PSJ05169.1"/>
    <property type="molecule type" value="Genomic_DNA"/>
</dbReference>
<evidence type="ECO:0000313" key="7">
    <source>
        <dbReference type="EMBL" id="PSJ05169.1"/>
    </source>
</evidence>
<keyword evidence="3" id="KW-0547">Nucleotide-binding</keyword>
<dbReference type="RefSeq" id="WP_106502793.1">
    <property type="nucleotide sequence ID" value="NZ_PXXO01000007.1"/>
</dbReference>
<comment type="similarity">
    <text evidence="1">Belongs to the ABC transporter superfamily.</text>
</comment>
<evidence type="ECO:0000256" key="3">
    <source>
        <dbReference type="ARBA" id="ARBA00022741"/>
    </source>
</evidence>
<dbReference type="SUPFAM" id="SSF52540">
    <property type="entry name" value="P-loop containing nucleoside triphosphate hydrolases"/>
    <property type="match status" value="1"/>
</dbReference>
<evidence type="ECO:0000313" key="8">
    <source>
        <dbReference type="Proteomes" id="UP000243002"/>
    </source>
</evidence>
<keyword evidence="2" id="KW-0813">Transport</keyword>
<comment type="caution">
    <text evidence="7">The sequence shown here is derived from an EMBL/GenBank/DDBJ whole genome shotgun (WGS) entry which is preliminary data.</text>
</comment>
<dbReference type="OrthoDB" id="538665at2"/>
<evidence type="ECO:0000256" key="1">
    <source>
        <dbReference type="ARBA" id="ARBA00005417"/>
    </source>
</evidence>
<dbReference type="CDD" id="cd03224">
    <property type="entry name" value="ABC_TM1139_LivF_branched"/>
    <property type="match status" value="1"/>
</dbReference>
<organism evidence="7 8">
    <name type="scientific">Cyanobium usitatum str. Tous</name>
    <dbReference type="NCBI Taxonomy" id="2116684"/>
    <lineage>
        <taxon>Bacteria</taxon>
        <taxon>Bacillati</taxon>
        <taxon>Cyanobacteriota</taxon>
        <taxon>Cyanophyceae</taxon>
        <taxon>Synechococcales</taxon>
        <taxon>Prochlorococcaceae</taxon>
        <taxon>Cyanobium</taxon>
    </lineage>
</organism>
<keyword evidence="5" id="KW-0029">Amino-acid transport</keyword>
<name>A0A2P7MVE4_9CYAN</name>
<dbReference type="SMART" id="SM00382">
    <property type="entry name" value="AAA"/>
    <property type="match status" value="1"/>
</dbReference>
<dbReference type="InterPro" id="IPR017871">
    <property type="entry name" value="ABC_transporter-like_CS"/>
</dbReference>
<evidence type="ECO:0000259" key="6">
    <source>
        <dbReference type="PROSITE" id="PS50893"/>
    </source>
</evidence>
<dbReference type="Gene3D" id="3.40.50.300">
    <property type="entry name" value="P-loop containing nucleotide triphosphate hydrolases"/>
    <property type="match status" value="1"/>
</dbReference>
<proteinExistence type="inferred from homology"/>
<dbReference type="PANTHER" id="PTHR43820">
    <property type="entry name" value="HIGH-AFFINITY BRANCHED-CHAIN AMINO ACID TRANSPORT ATP-BINDING PROTEIN LIVF"/>
    <property type="match status" value="1"/>
</dbReference>
<dbReference type="InterPro" id="IPR052156">
    <property type="entry name" value="BCAA_Transport_ATP-bd_LivF"/>
</dbReference>
<reference evidence="7 8" key="1">
    <citation type="journal article" date="2018" name="Environ. Microbiol.">
        <title>Ecological and genomic features of two widespread freshwater picocyanobacteria.</title>
        <authorList>
            <person name="Cabello-Yeves P.J."/>
            <person name="Picazo A."/>
            <person name="Camacho A."/>
            <person name="Callieri C."/>
            <person name="Rosselli R."/>
            <person name="Roda-Garcia J.J."/>
            <person name="Coutinho F.H."/>
            <person name="Rodriguez-Valera F."/>
        </authorList>
    </citation>
    <scope>NUCLEOTIDE SEQUENCE [LARGE SCALE GENOMIC DNA]</scope>
    <source>
        <strain evidence="7 8">Tous</strain>
    </source>
</reference>
<protein>
    <submittedName>
        <fullName evidence="7">ABC transporter ATP-binding protein</fullName>
    </submittedName>
</protein>
<dbReference type="InterPro" id="IPR027417">
    <property type="entry name" value="P-loop_NTPase"/>
</dbReference>
<dbReference type="GO" id="GO:0016887">
    <property type="term" value="F:ATP hydrolysis activity"/>
    <property type="evidence" value="ECO:0007669"/>
    <property type="project" value="InterPro"/>
</dbReference>
<evidence type="ECO:0000256" key="2">
    <source>
        <dbReference type="ARBA" id="ARBA00022448"/>
    </source>
</evidence>
<dbReference type="GO" id="GO:0005524">
    <property type="term" value="F:ATP binding"/>
    <property type="evidence" value="ECO:0007669"/>
    <property type="project" value="UniProtKB-KW"/>
</dbReference>
<sequence length="242" mass="25657">MNGPQAPLLELRNLVVRYGSITALHGINLKVQAGELVTLLGANGAGKSTTLRAISGLIHPVGGEILWHGGLINRLRTERTVKLGISHCPEGRRVLSRQSVADNLALGAWLRRNKVAIASDLERCYALFPRLAERRSQLAGSLSGGEQQMLAISRSLMARPTLLMLDEPSLGLAPRLVAEVMAALSQLHRDGLTILLVEQNAQAALTIADRGLVLEAGSISAGGSAEQLLADNSLQASYLGAN</sequence>
<dbReference type="Pfam" id="PF00005">
    <property type="entry name" value="ABC_tran"/>
    <property type="match status" value="1"/>
</dbReference>
<accession>A0A2P7MVE4</accession>
<dbReference type="PANTHER" id="PTHR43820:SF4">
    <property type="entry name" value="HIGH-AFFINITY BRANCHED-CHAIN AMINO ACID TRANSPORT ATP-BINDING PROTEIN LIVF"/>
    <property type="match status" value="1"/>
</dbReference>
<keyword evidence="8" id="KW-1185">Reference proteome</keyword>
<dbReference type="GO" id="GO:0015807">
    <property type="term" value="P:L-amino acid transport"/>
    <property type="evidence" value="ECO:0007669"/>
    <property type="project" value="TreeGrafter"/>
</dbReference>
<dbReference type="PROSITE" id="PS50893">
    <property type="entry name" value="ABC_TRANSPORTER_2"/>
    <property type="match status" value="1"/>
</dbReference>
<evidence type="ECO:0000256" key="5">
    <source>
        <dbReference type="ARBA" id="ARBA00022970"/>
    </source>
</evidence>
<dbReference type="PROSITE" id="PS00211">
    <property type="entry name" value="ABC_TRANSPORTER_1"/>
    <property type="match status" value="1"/>
</dbReference>
<feature type="domain" description="ABC transporter" evidence="6">
    <location>
        <begin position="9"/>
        <end position="241"/>
    </location>
</feature>
<gene>
    <name evidence="7" type="ORF">C7K55_07465</name>
</gene>
<keyword evidence="4 7" id="KW-0067">ATP-binding</keyword>
<dbReference type="InterPro" id="IPR003439">
    <property type="entry name" value="ABC_transporter-like_ATP-bd"/>
</dbReference>
<dbReference type="InterPro" id="IPR003593">
    <property type="entry name" value="AAA+_ATPase"/>
</dbReference>